<organism evidence="3 4">
    <name type="scientific">Elysia crispata</name>
    <name type="common">lettuce slug</name>
    <dbReference type="NCBI Taxonomy" id="231223"/>
    <lineage>
        <taxon>Eukaryota</taxon>
        <taxon>Metazoa</taxon>
        <taxon>Spiralia</taxon>
        <taxon>Lophotrochozoa</taxon>
        <taxon>Mollusca</taxon>
        <taxon>Gastropoda</taxon>
        <taxon>Heterobranchia</taxon>
        <taxon>Euthyneura</taxon>
        <taxon>Panpulmonata</taxon>
        <taxon>Sacoglossa</taxon>
        <taxon>Placobranchoidea</taxon>
        <taxon>Plakobranchidae</taxon>
        <taxon>Elysia</taxon>
    </lineage>
</organism>
<dbReference type="EMBL" id="JAWDGP010001181">
    <property type="protein sequence ID" value="KAK3793702.1"/>
    <property type="molecule type" value="Genomic_DNA"/>
</dbReference>
<dbReference type="Gene3D" id="3.10.100.10">
    <property type="entry name" value="Mannose-Binding Protein A, subunit A"/>
    <property type="match status" value="1"/>
</dbReference>
<dbReference type="AlphaFoldDB" id="A0AAE1ATI8"/>
<keyword evidence="1" id="KW-0732">Signal</keyword>
<feature type="signal peptide" evidence="1">
    <location>
        <begin position="1"/>
        <end position="18"/>
    </location>
</feature>
<dbReference type="InterPro" id="IPR016187">
    <property type="entry name" value="CTDL_fold"/>
</dbReference>
<evidence type="ECO:0000313" key="3">
    <source>
        <dbReference type="EMBL" id="KAK3793702.1"/>
    </source>
</evidence>
<dbReference type="SUPFAM" id="SSF56436">
    <property type="entry name" value="C-type lectin-like"/>
    <property type="match status" value="1"/>
</dbReference>
<dbReference type="Pfam" id="PF00059">
    <property type="entry name" value="Lectin_C"/>
    <property type="match status" value="1"/>
</dbReference>
<evidence type="ECO:0000313" key="4">
    <source>
        <dbReference type="Proteomes" id="UP001283361"/>
    </source>
</evidence>
<proteinExistence type="predicted"/>
<evidence type="ECO:0000256" key="1">
    <source>
        <dbReference type="SAM" id="SignalP"/>
    </source>
</evidence>
<protein>
    <recommendedName>
        <fullName evidence="2">C-type lectin domain-containing protein</fullName>
    </recommendedName>
</protein>
<evidence type="ECO:0000259" key="2">
    <source>
        <dbReference type="PROSITE" id="PS50041"/>
    </source>
</evidence>
<sequence>MLSFGYLFICAFLTVAVAQQKCAPGWITGPSSCYLLTDEHAFFVDGPEYYFSEIYCNDRYSHGAEIASKEENDFLKSWLSTAINDSTEIVRVGGKDWLGKNRWKWDHSDEKFGFSDWADNPGSSGDCLNLSPKFGFSWVPEDCDKTENLKFICEQELCKQPMECFQGSCYTLHCSLHEAKSSGVQFRKLHSGVFSEPYPPLLHVDPLVRDQDAIAGGECGLRVITSYQPPRARQLFLAVAV</sequence>
<name>A0AAE1ATI8_9GAST</name>
<accession>A0AAE1ATI8</accession>
<dbReference type="Proteomes" id="UP001283361">
    <property type="component" value="Unassembled WGS sequence"/>
</dbReference>
<reference evidence="3" key="1">
    <citation type="journal article" date="2023" name="G3 (Bethesda)">
        <title>A reference genome for the long-term kleptoplast-retaining sea slug Elysia crispata morphotype clarki.</title>
        <authorList>
            <person name="Eastman K.E."/>
            <person name="Pendleton A.L."/>
            <person name="Shaikh M.A."/>
            <person name="Suttiyut T."/>
            <person name="Ogas R."/>
            <person name="Tomko P."/>
            <person name="Gavelis G."/>
            <person name="Widhalm J.R."/>
            <person name="Wisecaver J.H."/>
        </authorList>
    </citation>
    <scope>NUCLEOTIDE SEQUENCE</scope>
    <source>
        <strain evidence="3">ECLA1</strain>
    </source>
</reference>
<dbReference type="InterPro" id="IPR001304">
    <property type="entry name" value="C-type_lectin-like"/>
</dbReference>
<dbReference type="InterPro" id="IPR016186">
    <property type="entry name" value="C-type_lectin-like/link_sf"/>
</dbReference>
<comment type="caution">
    <text evidence="3">The sequence shown here is derived from an EMBL/GenBank/DDBJ whole genome shotgun (WGS) entry which is preliminary data.</text>
</comment>
<dbReference type="PROSITE" id="PS50041">
    <property type="entry name" value="C_TYPE_LECTIN_2"/>
    <property type="match status" value="1"/>
</dbReference>
<gene>
    <name evidence="3" type="ORF">RRG08_015399</name>
</gene>
<feature type="domain" description="C-type lectin" evidence="2">
    <location>
        <begin position="29"/>
        <end position="145"/>
    </location>
</feature>
<keyword evidence="4" id="KW-1185">Reference proteome</keyword>
<dbReference type="SMART" id="SM00034">
    <property type="entry name" value="CLECT"/>
    <property type="match status" value="1"/>
</dbReference>
<feature type="chain" id="PRO_5042166064" description="C-type lectin domain-containing protein" evidence="1">
    <location>
        <begin position="19"/>
        <end position="241"/>
    </location>
</feature>
<dbReference type="CDD" id="cd00037">
    <property type="entry name" value="CLECT"/>
    <property type="match status" value="1"/>
</dbReference>